<dbReference type="SUPFAM" id="SSF159283">
    <property type="entry name" value="Guanosine diphospho-D-mannose pyrophosphorylase/mannose-6-phosphate isomerase linker domain"/>
    <property type="match status" value="1"/>
</dbReference>
<dbReference type="Pfam" id="PF00483">
    <property type="entry name" value="NTP_transferase"/>
    <property type="match status" value="1"/>
</dbReference>
<dbReference type="InterPro" id="IPR051161">
    <property type="entry name" value="Mannose-6P_isomerase_type2"/>
</dbReference>
<dbReference type="PANTHER" id="PTHR46390:SF1">
    <property type="entry name" value="MANNOSE-1-PHOSPHATE GUANYLYLTRANSFERASE"/>
    <property type="match status" value="1"/>
</dbReference>
<accession>A0A0G1JDR6</accession>
<comment type="caution">
    <text evidence="3">The sequence shown here is derived from an EMBL/GenBank/DDBJ whole genome shotgun (WGS) entry which is preliminary data.</text>
</comment>
<gene>
    <name evidence="3" type="ORF">UW63_C0055G0001</name>
</gene>
<proteinExistence type="predicted"/>
<protein>
    <submittedName>
        <fullName evidence="3">Mannose-1-phosphate guanylyltransferase</fullName>
    </submittedName>
</protein>
<dbReference type="SUPFAM" id="SSF53448">
    <property type="entry name" value="Nucleotide-diphospho-sugar transferases"/>
    <property type="match status" value="1"/>
</dbReference>
<dbReference type="InterPro" id="IPR005835">
    <property type="entry name" value="NTP_transferase_dom"/>
</dbReference>
<name>A0A0G1JDR6_9BACT</name>
<dbReference type="EMBL" id="LCJB01000055">
    <property type="protein sequence ID" value="KKT69528.1"/>
    <property type="molecule type" value="Genomic_DNA"/>
</dbReference>
<dbReference type="Proteomes" id="UP000034154">
    <property type="component" value="Unassembled WGS sequence"/>
</dbReference>
<dbReference type="Gene3D" id="3.90.550.10">
    <property type="entry name" value="Spore Coat Polysaccharide Biosynthesis Protein SpsA, Chain A"/>
    <property type="match status" value="1"/>
</dbReference>
<evidence type="ECO:0000313" key="4">
    <source>
        <dbReference type="Proteomes" id="UP000034154"/>
    </source>
</evidence>
<dbReference type="InterPro" id="IPR054566">
    <property type="entry name" value="ManC/GMP-like_b-helix"/>
</dbReference>
<evidence type="ECO:0000259" key="1">
    <source>
        <dbReference type="Pfam" id="PF00483"/>
    </source>
</evidence>
<dbReference type="PANTHER" id="PTHR46390">
    <property type="entry name" value="MANNOSE-1-PHOSPHATE GUANYLYLTRANSFERASE"/>
    <property type="match status" value="1"/>
</dbReference>
<dbReference type="GO" id="GO:0004475">
    <property type="term" value="F:mannose-1-phosphate guanylyltransferase (GTP) activity"/>
    <property type="evidence" value="ECO:0007669"/>
    <property type="project" value="TreeGrafter"/>
</dbReference>
<dbReference type="PATRIC" id="fig|1619000.3.peg.818"/>
<evidence type="ECO:0000313" key="3">
    <source>
        <dbReference type="EMBL" id="KKT69528.1"/>
    </source>
</evidence>
<keyword evidence="3" id="KW-0808">Transferase</keyword>
<dbReference type="InterPro" id="IPR029044">
    <property type="entry name" value="Nucleotide-diphossugar_trans"/>
</dbReference>
<keyword evidence="3" id="KW-0548">Nucleotidyltransferase</keyword>
<feature type="domain" description="Nucleotidyl transferase" evidence="1">
    <location>
        <begin position="2"/>
        <end position="290"/>
    </location>
</feature>
<dbReference type="AlphaFoldDB" id="A0A0G1JDR6"/>
<feature type="domain" description="MannoseP isomerase/GMP-like beta-helix" evidence="2">
    <location>
        <begin position="300"/>
        <end position="354"/>
    </location>
</feature>
<evidence type="ECO:0000259" key="2">
    <source>
        <dbReference type="Pfam" id="PF22640"/>
    </source>
</evidence>
<organism evidence="3 4">
    <name type="scientific">Candidatus Uhrbacteria bacterium GW2011_GWF2_44_350</name>
    <dbReference type="NCBI Taxonomy" id="1619000"/>
    <lineage>
        <taxon>Bacteria</taxon>
        <taxon>Candidatus Uhriibacteriota</taxon>
    </lineage>
</organism>
<dbReference type="Pfam" id="PF22640">
    <property type="entry name" value="ManC_GMP_beta-helix"/>
    <property type="match status" value="1"/>
</dbReference>
<dbReference type="GO" id="GO:0009298">
    <property type="term" value="P:GDP-mannose biosynthetic process"/>
    <property type="evidence" value="ECO:0007669"/>
    <property type="project" value="TreeGrafter"/>
</dbReference>
<reference evidence="3 4" key="1">
    <citation type="journal article" date="2015" name="Nature">
        <title>rRNA introns, odd ribosomes, and small enigmatic genomes across a large radiation of phyla.</title>
        <authorList>
            <person name="Brown C.T."/>
            <person name="Hug L.A."/>
            <person name="Thomas B.C."/>
            <person name="Sharon I."/>
            <person name="Castelle C.J."/>
            <person name="Singh A."/>
            <person name="Wilkins M.J."/>
            <person name="Williams K.H."/>
            <person name="Banfield J.F."/>
        </authorList>
    </citation>
    <scope>NUCLEOTIDE SEQUENCE [LARGE SCALE GENOMIC DNA]</scope>
</reference>
<sequence>MKAIILAGGSGTRLWPMSRSGKPKQFFDVVGSEPLIRDTYRRLLRTFPAEKIYFSVTPAFEKMLFEYFPDLDRGRIIVEPEKRDTGPAMGYVAARLELEDPDEPIVFIPSDHYIADEEKFLNCLSVGDQLIRETGKMLDIGITPTFPSTVLGYTKFGELVEKRDNIEVYQFAGHTEKPPREIAEQYLADGSYLWHANYYMWTPRKFMSAFENYAPEAAEILRQIQNVGRGTNFRAPTVDAVRDLYSRLPKTSFDYLITEKMNPADVLVIKGDFGWSDIGAWDTLYDRLASEEKQNVIKGSTILVETEGSLVYAPAGKTVAVLGMKDIIVVDTGDALLVCPRSEAQRVKEIVSELQKNNLEELL</sequence>